<proteinExistence type="inferred from homology"/>
<dbReference type="Gene3D" id="1.10.287.1040">
    <property type="entry name" value="Exonuclease VII, small subunit"/>
    <property type="match status" value="1"/>
</dbReference>
<feature type="region of interest" description="Disordered" evidence="8">
    <location>
        <begin position="61"/>
        <end position="83"/>
    </location>
</feature>
<dbReference type="eggNOG" id="COG1722">
    <property type="taxonomic scope" value="Bacteria"/>
</dbReference>
<dbReference type="NCBIfam" id="TIGR01280">
    <property type="entry name" value="xseB"/>
    <property type="match status" value="1"/>
</dbReference>
<dbReference type="Proteomes" id="UP000001296">
    <property type="component" value="Chromosome"/>
</dbReference>
<reference key="1">
    <citation type="submission" date="2009-08" db="EMBL/GenBank/DDBJ databases">
        <title>The genome sequence of Spirochaeta thermophila DSM6192.</title>
        <authorList>
            <person name="Angelov A."/>
            <person name="Mientus M."/>
            <person name="Wittenberg S."/>
            <person name="Lehmann R."/>
            <person name="Liesegang H."/>
            <person name="Daniel R."/>
            <person name="Liebl W."/>
        </authorList>
    </citation>
    <scope>NUCLEOTIDE SEQUENCE</scope>
    <source>
        <strain>DSM 6192</strain>
    </source>
</reference>
<evidence type="ECO:0000256" key="8">
    <source>
        <dbReference type="SAM" id="MobiDB-lite"/>
    </source>
</evidence>
<dbReference type="InterPro" id="IPR003761">
    <property type="entry name" value="Exonuc_VII_S"/>
</dbReference>
<feature type="coiled-coil region" evidence="7">
    <location>
        <begin position="3"/>
        <end position="61"/>
    </location>
</feature>
<evidence type="ECO:0000256" key="4">
    <source>
        <dbReference type="ARBA" id="ARBA00022801"/>
    </source>
</evidence>
<reference evidence="9 10" key="2">
    <citation type="journal article" date="2010" name="J. Bacteriol.">
        <title>Genome sequence of the polysaccharide-degrading, thermophilic anaerobe Spirochaeta thermophila DSM 6192.</title>
        <authorList>
            <person name="Angelov A."/>
            <person name="Liebl S."/>
            <person name="Ballschmiter M."/>
            <person name="Bomeke M."/>
            <person name="Lehmann R."/>
            <person name="Liesegang H."/>
            <person name="Daniel R."/>
            <person name="Liebl W."/>
        </authorList>
    </citation>
    <scope>NUCLEOTIDE SEQUENCE [LARGE SCALE GENOMIC DNA]</scope>
    <source>
        <strain evidence="10">ATCC 49972 / DSM 6192 / RI 19.B1</strain>
    </source>
</reference>
<dbReference type="InterPro" id="IPR037004">
    <property type="entry name" value="Exonuc_VII_ssu_sf"/>
</dbReference>
<evidence type="ECO:0000256" key="2">
    <source>
        <dbReference type="ARBA" id="ARBA00022490"/>
    </source>
</evidence>
<dbReference type="SUPFAM" id="SSF116842">
    <property type="entry name" value="XseB-like"/>
    <property type="match status" value="1"/>
</dbReference>
<dbReference type="PaxDb" id="665571-STHERM_c09580"/>
<keyword evidence="7" id="KW-0175">Coiled coil</keyword>
<dbReference type="GO" id="GO:0009318">
    <property type="term" value="C:exodeoxyribonuclease VII complex"/>
    <property type="evidence" value="ECO:0007669"/>
    <property type="project" value="UniProtKB-UniRule"/>
</dbReference>
<accession>E0RSB7</accession>
<dbReference type="RefSeq" id="WP_013313745.1">
    <property type="nucleotide sequence ID" value="NC_014484.1"/>
</dbReference>
<dbReference type="EC" id="3.1.11.6" evidence="6"/>
<dbReference type="EMBL" id="CP001698">
    <property type="protein sequence ID" value="ADN01904.1"/>
    <property type="molecule type" value="Genomic_DNA"/>
</dbReference>
<keyword evidence="4 6" id="KW-0378">Hydrolase</keyword>
<comment type="catalytic activity">
    <reaction evidence="6">
        <text>Exonucleolytic cleavage in either 5'- to 3'- or 3'- to 5'-direction to yield nucleoside 5'-phosphates.</text>
        <dbReference type="EC" id="3.1.11.6"/>
    </reaction>
</comment>
<comment type="subunit">
    <text evidence="6">Heterooligomer composed of large and small subunits.</text>
</comment>
<protein>
    <recommendedName>
        <fullName evidence="6">Exodeoxyribonuclease 7 small subunit</fullName>
        <ecNumber evidence="6">3.1.11.6</ecNumber>
    </recommendedName>
    <alternativeName>
        <fullName evidence="6">Exodeoxyribonuclease VII small subunit</fullName>
        <shortName evidence="6">Exonuclease VII small subunit</shortName>
    </alternativeName>
</protein>
<dbReference type="PANTHER" id="PTHR34137:SF1">
    <property type="entry name" value="EXODEOXYRIBONUCLEASE 7 SMALL SUBUNIT"/>
    <property type="match status" value="1"/>
</dbReference>
<evidence type="ECO:0000256" key="7">
    <source>
        <dbReference type="SAM" id="Coils"/>
    </source>
</evidence>
<dbReference type="PANTHER" id="PTHR34137">
    <property type="entry name" value="EXODEOXYRIBONUCLEASE 7 SMALL SUBUNIT"/>
    <property type="match status" value="1"/>
</dbReference>
<dbReference type="HOGENOM" id="CLU_145918_3_0_12"/>
<gene>
    <name evidence="6" type="primary">xseB</name>
    <name evidence="9" type="ordered locus">STHERM_c09580</name>
</gene>
<dbReference type="KEGG" id="sta:STHERM_c09580"/>
<evidence type="ECO:0000256" key="3">
    <source>
        <dbReference type="ARBA" id="ARBA00022722"/>
    </source>
</evidence>
<evidence type="ECO:0000256" key="5">
    <source>
        <dbReference type="ARBA" id="ARBA00022839"/>
    </source>
</evidence>
<evidence type="ECO:0000313" key="10">
    <source>
        <dbReference type="Proteomes" id="UP000001296"/>
    </source>
</evidence>
<organism evidence="9 10">
    <name type="scientific">Winmispira thermophila (strain ATCC 49972 / DSM 6192 / RI 19.B1)</name>
    <name type="common">Spirochaeta thermophila</name>
    <dbReference type="NCBI Taxonomy" id="665571"/>
    <lineage>
        <taxon>Bacteria</taxon>
        <taxon>Pseudomonadati</taxon>
        <taxon>Spirochaetota</taxon>
        <taxon>Spirochaetia</taxon>
        <taxon>Winmispirales</taxon>
        <taxon>Winmispiraceae</taxon>
        <taxon>Winmispira</taxon>
    </lineage>
</organism>
<sequence>MPKKDFETRLSRLEEIAQRLKEGDLPLEEATAYFEEGITLARQLEKELAAVERKIEILLNNPEDPESAPERKKPELGLFDFEG</sequence>
<comment type="function">
    <text evidence="6">Bidirectionally degrades single-stranded DNA into large acid-insoluble oligonucleotides, which are then degraded further into small acid-soluble oligonucleotides.</text>
</comment>
<dbReference type="GO" id="GO:0008855">
    <property type="term" value="F:exodeoxyribonuclease VII activity"/>
    <property type="evidence" value="ECO:0007669"/>
    <property type="project" value="UniProtKB-UniRule"/>
</dbReference>
<evidence type="ECO:0000256" key="6">
    <source>
        <dbReference type="HAMAP-Rule" id="MF_00337"/>
    </source>
</evidence>
<evidence type="ECO:0000256" key="1">
    <source>
        <dbReference type="ARBA" id="ARBA00009998"/>
    </source>
</evidence>
<name>E0RSB7_WINT6</name>
<comment type="subcellular location">
    <subcellularLocation>
        <location evidence="6">Cytoplasm</location>
    </subcellularLocation>
</comment>
<evidence type="ECO:0000313" key="9">
    <source>
        <dbReference type="EMBL" id="ADN01904.1"/>
    </source>
</evidence>
<keyword evidence="3 6" id="KW-0540">Nuclease</keyword>
<keyword evidence="2 6" id="KW-0963">Cytoplasm</keyword>
<dbReference type="GO" id="GO:0005829">
    <property type="term" value="C:cytosol"/>
    <property type="evidence" value="ECO:0007669"/>
    <property type="project" value="TreeGrafter"/>
</dbReference>
<dbReference type="GO" id="GO:0006308">
    <property type="term" value="P:DNA catabolic process"/>
    <property type="evidence" value="ECO:0007669"/>
    <property type="project" value="UniProtKB-UniRule"/>
</dbReference>
<dbReference type="Pfam" id="PF02609">
    <property type="entry name" value="Exonuc_VII_S"/>
    <property type="match status" value="1"/>
</dbReference>
<keyword evidence="5 6" id="KW-0269">Exonuclease</keyword>
<comment type="similarity">
    <text evidence="1 6">Belongs to the XseB family.</text>
</comment>
<dbReference type="AlphaFoldDB" id="E0RSB7"/>
<dbReference type="PIRSF" id="PIRSF006488">
    <property type="entry name" value="Exonuc_VII_S"/>
    <property type="match status" value="1"/>
</dbReference>
<dbReference type="HAMAP" id="MF_00337">
    <property type="entry name" value="Exonuc_7_S"/>
    <property type="match status" value="1"/>
</dbReference>